<evidence type="ECO:0000259" key="2">
    <source>
        <dbReference type="PROSITE" id="PS51910"/>
    </source>
</evidence>
<proteinExistence type="predicted"/>
<evidence type="ECO:0000313" key="4">
    <source>
        <dbReference type="Proteomes" id="UP000241848"/>
    </source>
</evidence>
<dbReference type="InterPro" id="IPR036365">
    <property type="entry name" value="PGBD-like_sf"/>
</dbReference>
<dbReference type="InterPro" id="IPR017853">
    <property type="entry name" value="GH"/>
</dbReference>
<dbReference type="SUPFAM" id="SSF47090">
    <property type="entry name" value="PGBD-like"/>
    <property type="match status" value="1"/>
</dbReference>
<organism evidence="3 4">
    <name type="scientific">Sulfobacillus acidophilus</name>
    <dbReference type="NCBI Taxonomy" id="53633"/>
    <lineage>
        <taxon>Bacteria</taxon>
        <taxon>Bacillati</taxon>
        <taxon>Bacillota</taxon>
        <taxon>Clostridia</taxon>
        <taxon>Eubacteriales</taxon>
        <taxon>Clostridiales Family XVII. Incertae Sedis</taxon>
        <taxon>Sulfobacillus</taxon>
    </lineage>
</organism>
<sequence>MCRFLPPMVQRALIAISVALRLVVAFPQLIQAQALPIITSYSAGANQTTLIIHGVNLGSAPGAVQLDNARMKVVSWNNSGVTVTLPPQAGPGPLTIATTAGLQANTTFAGIERGYYALSSNGAVTTSGSATNYGGLRAQTQQATAAAVALVPTANDRGYWILTRTGKVYNFGDATSFGPIKSAKPITAVALAVLPSGTGAYVLAQDGTVYPLGQAQNYGSPASPITATSMAVTANGQGYWILGAHGFVYAYGNAKRANKTFGVGATSHTPLLLPELRFRPGKVQSETGSQSGVAHRVSKATNATVEPSTNTAVSLVPTNSGQGYWILWQNGAIQTYGNAASFGQPTRTQMKGASALGLTLTPDQSGYNVVLSTGQVLAFGDAQAVSMIPGITALAMAAGPSNAPSLLSLVYGNFLSPTSPSYQTLVSESKTISAIIPTWYYLSQDAKTLSWSIGNTPMDARQVVELAHQKKVQVWPMFGTASVGPFQTPARITSTVNQILSVVRANHYDGVTIDFEPASDDGLSRVQVSQQYTDFVAQLGPALHAMGKILMVDVYANFTLRSPFRLTAIAPYVNYVNIMSYGEFDSFTDAGPTQGLTWDLMTYQSALTHGLTPQQIVMGLGPYGDYWCFNNHGINQDAVLGSDGYVTDTQVAELLHDYPGIVPIWDPVLGSEVFMTNAYVNSRGQWAINRYGQAVAPTQQLSVRNGQVFNPQVQNLQGLLNYILLRYAVDHHEPIPAYLNLVQNGLYDTATAQAVAQFQKDFAVVAAPGVYGYSTQVALQQLIDRWRIGQYQYWVGNTRALQNRVTNVALADRLAGVAIWRAPFETKNYWAMLQATAAIARLGSNSF</sequence>
<dbReference type="AlphaFoldDB" id="A0A2T2WF44"/>
<dbReference type="InterPro" id="IPR014756">
    <property type="entry name" value="Ig_E-set"/>
</dbReference>
<dbReference type="Pfam" id="PF01833">
    <property type="entry name" value="TIG"/>
    <property type="match status" value="1"/>
</dbReference>
<dbReference type="PANTHER" id="PTHR46066">
    <property type="entry name" value="CHITINASE DOMAIN-CONTAINING PROTEIN 1 FAMILY MEMBER"/>
    <property type="match status" value="1"/>
</dbReference>
<dbReference type="InterPro" id="IPR001223">
    <property type="entry name" value="Glyco_hydro18_cat"/>
</dbReference>
<dbReference type="InterPro" id="IPR011583">
    <property type="entry name" value="Chitinase_II/V-like_cat"/>
</dbReference>
<dbReference type="SMART" id="SM00636">
    <property type="entry name" value="Glyco_18"/>
    <property type="match status" value="1"/>
</dbReference>
<feature type="domain" description="GH18" evidence="2">
    <location>
        <begin position="405"/>
        <end position="847"/>
    </location>
</feature>
<dbReference type="SUPFAM" id="SSF81296">
    <property type="entry name" value="E set domains"/>
    <property type="match status" value="1"/>
</dbReference>
<dbReference type="Proteomes" id="UP000241848">
    <property type="component" value="Unassembled WGS sequence"/>
</dbReference>
<dbReference type="InterPro" id="IPR002909">
    <property type="entry name" value="IPT_dom"/>
</dbReference>
<evidence type="ECO:0000256" key="1">
    <source>
        <dbReference type="SAM" id="MobiDB-lite"/>
    </source>
</evidence>
<comment type="caution">
    <text evidence="3">The sequence shown here is derived from an EMBL/GenBank/DDBJ whole genome shotgun (WGS) entry which is preliminary data.</text>
</comment>
<name>A0A2T2WF44_9FIRM</name>
<dbReference type="InterPro" id="IPR013783">
    <property type="entry name" value="Ig-like_fold"/>
</dbReference>
<dbReference type="Pfam" id="PF00704">
    <property type="entry name" value="Glyco_hydro_18"/>
    <property type="match status" value="1"/>
</dbReference>
<feature type="region of interest" description="Disordered" evidence="1">
    <location>
        <begin position="283"/>
        <end position="304"/>
    </location>
</feature>
<dbReference type="InterPro" id="IPR036366">
    <property type="entry name" value="PGBDSf"/>
</dbReference>
<dbReference type="SUPFAM" id="SSF51445">
    <property type="entry name" value="(Trans)glycosidases"/>
    <property type="match status" value="1"/>
</dbReference>
<evidence type="ECO:0000313" key="3">
    <source>
        <dbReference type="EMBL" id="PSR20840.1"/>
    </source>
</evidence>
<reference evidence="3 4" key="1">
    <citation type="journal article" date="2014" name="BMC Genomics">
        <title>Comparison of environmental and isolate Sulfobacillus genomes reveals diverse carbon, sulfur, nitrogen, and hydrogen metabolisms.</title>
        <authorList>
            <person name="Justice N.B."/>
            <person name="Norman A."/>
            <person name="Brown C.T."/>
            <person name="Singh A."/>
            <person name="Thomas B.C."/>
            <person name="Banfield J.F."/>
        </authorList>
    </citation>
    <scope>NUCLEOTIDE SEQUENCE [LARGE SCALE GENOMIC DNA]</scope>
    <source>
        <strain evidence="3">AMDSBA3</strain>
    </source>
</reference>
<dbReference type="PROSITE" id="PS51910">
    <property type="entry name" value="GH18_2"/>
    <property type="match status" value="1"/>
</dbReference>
<dbReference type="EMBL" id="PXYV01000049">
    <property type="protein sequence ID" value="PSR20840.1"/>
    <property type="molecule type" value="Genomic_DNA"/>
</dbReference>
<dbReference type="Gene3D" id="2.60.40.10">
    <property type="entry name" value="Immunoglobulins"/>
    <property type="match status" value="1"/>
</dbReference>
<dbReference type="Gene3D" id="1.10.101.10">
    <property type="entry name" value="PGBD-like superfamily/PGBD"/>
    <property type="match status" value="1"/>
</dbReference>
<gene>
    <name evidence="3" type="ORF">C7B45_13200</name>
</gene>
<dbReference type="PANTHER" id="PTHR46066:SF2">
    <property type="entry name" value="CHITINASE DOMAIN-CONTAINING PROTEIN 1"/>
    <property type="match status" value="1"/>
</dbReference>
<protein>
    <recommendedName>
        <fullName evidence="2">GH18 domain-containing protein</fullName>
    </recommendedName>
</protein>
<dbReference type="GO" id="GO:0008061">
    <property type="term" value="F:chitin binding"/>
    <property type="evidence" value="ECO:0007669"/>
    <property type="project" value="InterPro"/>
</dbReference>
<accession>A0A2T2WF44</accession>
<dbReference type="GO" id="GO:0005975">
    <property type="term" value="P:carbohydrate metabolic process"/>
    <property type="evidence" value="ECO:0007669"/>
    <property type="project" value="InterPro"/>
</dbReference>
<dbReference type="Gene3D" id="3.20.20.80">
    <property type="entry name" value="Glycosidases"/>
    <property type="match status" value="1"/>
</dbReference>